<keyword evidence="4" id="KW-0805">Transcription regulation</keyword>
<dbReference type="Pfam" id="PF00105">
    <property type="entry name" value="zf-C4"/>
    <property type="match status" value="1"/>
</dbReference>
<dbReference type="PROSITE" id="PS51030">
    <property type="entry name" value="NUCLEAR_REC_DBD_2"/>
    <property type="match status" value="1"/>
</dbReference>
<dbReference type="GO" id="GO:0035259">
    <property type="term" value="F:nuclear glucocorticoid receptor binding"/>
    <property type="evidence" value="ECO:0007669"/>
    <property type="project" value="TreeGrafter"/>
</dbReference>
<evidence type="ECO:0000256" key="6">
    <source>
        <dbReference type="ARBA" id="ARBA00023163"/>
    </source>
</evidence>
<keyword evidence="5" id="KW-0238">DNA-binding</keyword>
<name>A0A075A345_OPIVI</name>
<evidence type="ECO:0000256" key="2">
    <source>
        <dbReference type="ARBA" id="ARBA00022771"/>
    </source>
</evidence>
<dbReference type="STRING" id="6198.A0A075A345"/>
<evidence type="ECO:0000256" key="8">
    <source>
        <dbReference type="ARBA" id="ARBA00023242"/>
    </source>
</evidence>
<dbReference type="Gene3D" id="1.10.565.10">
    <property type="entry name" value="Retinoid X Receptor"/>
    <property type="match status" value="1"/>
</dbReference>
<protein>
    <recommendedName>
        <fullName evidence="14">Zinc finger, C4 type</fullName>
    </recommendedName>
</protein>
<proteinExistence type="predicted"/>
<dbReference type="SMART" id="SM00399">
    <property type="entry name" value="ZnF_C4"/>
    <property type="match status" value="1"/>
</dbReference>
<keyword evidence="8" id="KW-0539">Nucleus</keyword>
<dbReference type="GO" id="GO:0005667">
    <property type="term" value="C:transcription regulator complex"/>
    <property type="evidence" value="ECO:0007669"/>
    <property type="project" value="TreeGrafter"/>
</dbReference>
<dbReference type="SUPFAM" id="SSF57716">
    <property type="entry name" value="Glucocorticoid receptor-like (DNA-binding domain)"/>
    <property type="match status" value="1"/>
</dbReference>
<feature type="non-terminal residue" evidence="12">
    <location>
        <position position="1"/>
    </location>
</feature>
<feature type="domain" description="Nuclear receptor" evidence="10">
    <location>
        <begin position="1"/>
        <end position="47"/>
    </location>
</feature>
<sequence>RTIQKNAQYVCLQSKNCVVDKRRRNRCQYCRFQKCLKVGMVKEVVRRDSLKGRRGRLSSKARCQLNEHTYGSNYPGHLSDLYLSSGTHNSMRKTMAPVNHTSSIARRFGDSLSGSGTNNHRISSSSTSVNSTVTLLSMLTKAYEMVGPLPSTLDHETVNFTTLDDESVQGDADHHGKSLTMDTCERLTWNPAESLVCDVSRQLNVVHQAVSCFSHYDLRDIAVHVPSTSFRQPYVLLETKLHKISEMHSSGNKFGSELATRCHIVKTASSGESCETTHKVAENSSKAHDRFCPSTSSSLVKHKVDGNSGTQLRLPDEPQEGRNRSCLRTSQTSDSAGFQMSCNRSENASLVRLCNALQQSLHELRRYAELVPGFSSLTANDREVLLKMHSLDLLSLRLALRYPFMKTAITCLPFNPVLTTFLSTALLAMPDPSI</sequence>
<keyword evidence="1" id="KW-0479">Metal-binding</keyword>
<dbReference type="RefSeq" id="XP_009166280.1">
    <property type="nucleotide sequence ID" value="XM_009168016.1"/>
</dbReference>
<dbReference type="GO" id="GO:0005634">
    <property type="term" value="C:nucleus"/>
    <property type="evidence" value="ECO:0007669"/>
    <property type="project" value="TreeGrafter"/>
</dbReference>
<dbReference type="InterPro" id="IPR035500">
    <property type="entry name" value="NHR-like_dom_sf"/>
</dbReference>
<keyword evidence="7" id="KW-0675">Receptor</keyword>
<feature type="compositionally biased region" description="Basic and acidic residues" evidence="9">
    <location>
        <begin position="314"/>
        <end position="323"/>
    </location>
</feature>
<dbReference type="GeneID" id="20327434"/>
<dbReference type="KEGG" id="ovi:T265_13267"/>
<keyword evidence="2" id="KW-0863">Zinc-finger</keyword>
<organism evidence="12 13">
    <name type="scientific">Opisthorchis viverrini</name>
    <name type="common">Southeast Asian liver fluke</name>
    <dbReference type="NCBI Taxonomy" id="6198"/>
    <lineage>
        <taxon>Eukaryota</taxon>
        <taxon>Metazoa</taxon>
        <taxon>Spiralia</taxon>
        <taxon>Lophotrochozoa</taxon>
        <taxon>Platyhelminthes</taxon>
        <taxon>Trematoda</taxon>
        <taxon>Digenea</taxon>
        <taxon>Opisthorchiida</taxon>
        <taxon>Opisthorchiata</taxon>
        <taxon>Opisthorchiidae</taxon>
        <taxon>Opisthorchis</taxon>
    </lineage>
</organism>
<evidence type="ECO:0000256" key="5">
    <source>
        <dbReference type="ARBA" id="ARBA00023125"/>
    </source>
</evidence>
<keyword evidence="3" id="KW-0862">Zinc</keyword>
<dbReference type="EMBL" id="KL596668">
    <property type="protein sequence ID" value="KER30000.1"/>
    <property type="molecule type" value="Genomic_DNA"/>
</dbReference>
<dbReference type="InterPro" id="IPR001723">
    <property type="entry name" value="Nuclear_hrmn_rcpt"/>
</dbReference>
<evidence type="ECO:0000313" key="12">
    <source>
        <dbReference type="EMBL" id="KER30000.1"/>
    </source>
</evidence>
<dbReference type="OrthoDB" id="5952118at2759"/>
<reference evidence="12 13" key="1">
    <citation type="submission" date="2013-11" db="EMBL/GenBank/DDBJ databases">
        <title>Opisthorchis viverrini - life in the bile duct.</title>
        <authorList>
            <person name="Young N.D."/>
            <person name="Nagarajan N."/>
            <person name="Lin S.J."/>
            <person name="Korhonen P.K."/>
            <person name="Jex A.R."/>
            <person name="Hall R.S."/>
            <person name="Safavi-Hemami H."/>
            <person name="Kaewkong W."/>
            <person name="Bertrand D."/>
            <person name="Gao S."/>
            <person name="Seet Q."/>
            <person name="Wongkham S."/>
            <person name="Teh B.T."/>
            <person name="Wongkham C."/>
            <person name="Intapan P.M."/>
            <person name="Maleewong W."/>
            <person name="Yang X."/>
            <person name="Hu M."/>
            <person name="Wang Z."/>
            <person name="Hofmann A."/>
            <person name="Sternberg P.W."/>
            <person name="Tan P."/>
            <person name="Wang J."/>
            <person name="Gasser R.B."/>
        </authorList>
    </citation>
    <scope>NUCLEOTIDE SEQUENCE [LARGE SCALE GENOMIC DNA]</scope>
</reference>
<keyword evidence="6" id="KW-0804">Transcription</keyword>
<dbReference type="PRINTS" id="PR00398">
    <property type="entry name" value="STRDHORMONER"/>
</dbReference>
<evidence type="ECO:0000256" key="1">
    <source>
        <dbReference type="ARBA" id="ARBA00022723"/>
    </source>
</evidence>
<dbReference type="Proteomes" id="UP000054324">
    <property type="component" value="Unassembled WGS sequence"/>
</dbReference>
<feature type="compositionally biased region" description="Polar residues" evidence="9">
    <location>
        <begin position="326"/>
        <end position="338"/>
    </location>
</feature>
<gene>
    <name evidence="12" type="ORF">T265_13267</name>
</gene>
<evidence type="ECO:0000256" key="3">
    <source>
        <dbReference type="ARBA" id="ARBA00022833"/>
    </source>
</evidence>
<evidence type="ECO:0008006" key="14">
    <source>
        <dbReference type="Google" id="ProtNLM"/>
    </source>
</evidence>
<evidence type="ECO:0000256" key="4">
    <source>
        <dbReference type="ARBA" id="ARBA00023015"/>
    </source>
</evidence>
<evidence type="ECO:0000259" key="11">
    <source>
        <dbReference type="PROSITE" id="PS51843"/>
    </source>
</evidence>
<accession>A0A075A345</accession>
<dbReference type="InterPro" id="IPR001628">
    <property type="entry name" value="Znf_hrmn_rcpt"/>
</dbReference>
<dbReference type="GO" id="GO:0008270">
    <property type="term" value="F:zinc ion binding"/>
    <property type="evidence" value="ECO:0007669"/>
    <property type="project" value="UniProtKB-KW"/>
</dbReference>
<dbReference type="SUPFAM" id="SSF48508">
    <property type="entry name" value="Nuclear receptor ligand-binding domain"/>
    <property type="match status" value="1"/>
</dbReference>
<dbReference type="PROSITE" id="PS51843">
    <property type="entry name" value="NR_LBD"/>
    <property type="match status" value="1"/>
</dbReference>
<dbReference type="PANTHER" id="PTHR24085:SF4">
    <property type="entry name" value="NUCLEAR HORMONE RECEPTOR HR38-RELATED"/>
    <property type="match status" value="1"/>
</dbReference>
<dbReference type="CTD" id="20327434"/>
<dbReference type="PANTHER" id="PTHR24085">
    <property type="entry name" value="NUCLEAR HORMONE RECEPTOR"/>
    <property type="match status" value="1"/>
</dbReference>
<evidence type="ECO:0000256" key="7">
    <source>
        <dbReference type="ARBA" id="ARBA00023170"/>
    </source>
</evidence>
<keyword evidence="13" id="KW-1185">Reference proteome</keyword>
<feature type="domain" description="NR LBD" evidence="11">
    <location>
        <begin position="276"/>
        <end position="434"/>
    </location>
</feature>
<dbReference type="InterPro" id="IPR000536">
    <property type="entry name" value="Nucl_hrmn_rcpt_lig-bd"/>
</dbReference>
<evidence type="ECO:0000259" key="10">
    <source>
        <dbReference type="PROSITE" id="PS51030"/>
    </source>
</evidence>
<dbReference type="GO" id="GO:0071376">
    <property type="term" value="P:cellular response to corticotropin-releasing hormone stimulus"/>
    <property type="evidence" value="ECO:0007669"/>
    <property type="project" value="TreeGrafter"/>
</dbReference>
<dbReference type="Gene3D" id="3.30.50.10">
    <property type="entry name" value="Erythroid Transcription Factor GATA-1, subunit A"/>
    <property type="match status" value="1"/>
</dbReference>
<feature type="region of interest" description="Disordered" evidence="9">
    <location>
        <begin position="285"/>
        <end position="338"/>
    </location>
</feature>
<evidence type="ECO:0000256" key="9">
    <source>
        <dbReference type="SAM" id="MobiDB-lite"/>
    </source>
</evidence>
<dbReference type="AlphaFoldDB" id="A0A075A345"/>
<dbReference type="InterPro" id="IPR013088">
    <property type="entry name" value="Znf_NHR/GATA"/>
</dbReference>
<dbReference type="GO" id="GO:0000981">
    <property type="term" value="F:DNA-binding transcription factor activity, RNA polymerase II-specific"/>
    <property type="evidence" value="ECO:0007669"/>
    <property type="project" value="TreeGrafter"/>
</dbReference>
<dbReference type="GO" id="GO:0000978">
    <property type="term" value="F:RNA polymerase II cis-regulatory region sequence-specific DNA binding"/>
    <property type="evidence" value="ECO:0007669"/>
    <property type="project" value="TreeGrafter"/>
</dbReference>
<evidence type="ECO:0000313" key="13">
    <source>
        <dbReference type="Proteomes" id="UP000054324"/>
    </source>
</evidence>